<evidence type="ECO:0000256" key="5">
    <source>
        <dbReference type="ARBA" id="ARBA00022989"/>
    </source>
</evidence>
<comment type="subcellular location">
    <subcellularLocation>
        <location evidence="1">Cell membrane</location>
        <topology evidence="1">Multi-pass membrane protein</topology>
    </subcellularLocation>
</comment>
<keyword evidence="3" id="KW-1003">Cell membrane</keyword>
<dbReference type="RefSeq" id="WP_216007555.1">
    <property type="nucleotide sequence ID" value="NZ_JAHKPV010000006.1"/>
</dbReference>
<keyword evidence="5 7" id="KW-1133">Transmembrane helix</keyword>
<keyword evidence="4 7" id="KW-0812">Transmembrane</keyword>
<dbReference type="EMBL" id="JAHKPV010000006">
    <property type="protein sequence ID" value="MBU2873681.1"/>
    <property type="molecule type" value="Genomic_DNA"/>
</dbReference>
<evidence type="ECO:0000256" key="3">
    <source>
        <dbReference type="ARBA" id="ARBA00022475"/>
    </source>
</evidence>
<name>A0ABS6A681_9GAMM</name>
<evidence type="ECO:0000313" key="8">
    <source>
        <dbReference type="EMBL" id="MBU2873681.1"/>
    </source>
</evidence>
<protein>
    <submittedName>
        <fullName evidence="8">Na+/H+ antiporter subunit E</fullName>
    </submittedName>
</protein>
<keyword evidence="6 7" id="KW-0472">Membrane</keyword>
<dbReference type="PANTHER" id="PTHR34584">
    <property type="entry name" value="NA(+)/H(+) ANTIPORTER SUBUNIT E1"/>
    <property type="match status" value="1"/>
</dbReference>
<feature type="transmembrane region" description="Helical" evidence="7">
    <location>
        <begin position="28"/>
        <end position="47"/>
    </location>
</feature>
<keyword evidence="9" id="KW-1185">Reference proteome</keyword>
<sequence length="169" mass="18126">MKTVATITGRALLILMVWWAFTEGDPSGIGFGLGVAILVTAVSMRLFPEGSVRIRPVQLWLFVLFFLGRSVVAGIDVARRVVSPSLPVDPGYITVQLSLPEGGPRWLLANALSLMPGTLSVSLDGPRLELHCLDTHSSVEEDVRAAEQKVARVFGLPLQGETGFSEGVS</sequence>
<evidence type="ECO:0000256" key="4">
    <source>
        <dbReference type="ARBA" id="ARBA00022692"/>
    </source>
</evidence>
<evidence type="ECO:0000256" key="7">
    <source>
        <dbReference type="SAM" id="Phobius"/>
    </source>
</evidence>
<dbReference type="Proteomes" id="UP000753376">
    <property type="component" value="Unassembled WGS sequence"/>
</dbReference>
<dbReference type="InterPro" id="IPR002758">
    <property type="entry name" value="Cation_antiport_E"/>
</dbReference>
<proteinExistence type="inferred from homology"/>
<evidence type="ECO:0000256" key="1">
    <source>
        <dbReference type="ARBA" id="ARBA00004651"/>
    </source>
</evidence>
<organism evidence="8 9">
    <name type="scientific">Marinobacter salexigens</name>
    <dbReference type="NCBI Taxonomy" id="1925763"/>
    <lineage>
        <taxon>Bacteria</taxon>
        <taxon>Pseudomonadati</taxon>
        <taxon>Pseudomonadota</taxon>
        <taxon>Gammaproteobacteria</taxon>
        <taxon>Pseudomonadales</taxon>
        <taxon>Marinobacteraceae</taxon>
        <taxon>Marinobacter</taxon>
    </lineage>
</organism>
<dbReference type="Pfam" id="PF01899">
    <property type="entry name" value="MNHE"/>
    <property type="match status" value="1"/>
</dbReference>
<dbReference type="PANTHER" id="PTHR34584:SF1">
    <property type="entry name" value="NA(+)_H(+) ANTIPORTER SUBUNIT E1"/>
    <property type="match status" value="1"/>
</dbReference>
<evidence type="ECO:0000256" key="6">
    <source>
        <dbReference type="ARBA" id="ARBA00023136"/>
    </source>
</evidence>
<comment type="caution">
    <text evidence="8">The sequence shown here is derived from an EMBL/GenBank/DDBJ whole genome shotgun (WGS) entry which is preliminary data.</text>
</comment>
<reference evidence="8 9" key="1">
    <citation type="submission" date="2021-05" db="EMBL/GenBank/DDBJ databases">
        <title>Draft genomes of bacteria isolated from model marine particles.</title>
        <authorList>
            <person name="Datta M.S."/>
            <person name="Schwartzman J.A."/>
            <person name="Enke T.N."/>
            <person name="Saavedra J."/>
            <person name="Cermak N."/>
            <person name="Cordero O.X."/>
        </authorList>
    </citation>
    <scope>NUCLEOTIDE SEQUENCE [LARGE SCALE GENOMIC DNA]</scope>
    <source>
        <strain evidence="8 9">D2M19</strain>
    </source>
</reference>
<evidence type="ECO:0000256" key="2">
    <source>
        <dbReference type="ARBA" id="ARBA00006228"/>
    </source>
</evidence>
<gene>
    <name evidence="8" type="ORF">KO508_06605</name>
</gene>
<evidence type="ECO:0000313" key="9">
    <source>
        <dbReference type="Proteomes" id="UP000753376"/>
    </source>
</evidence>
<feature type="transmembrane region" description="Helical" evidence="7">
    <location>
        <begin position="59"/>
        <end position="78"/>
    </location>
</feature>
<comment type="similarity">
    <text evidence="2">Belongs to the CPA3 antiporters (TC 2.A.63) subunit E family.</text>
</comment>
<accession>A0ABS6A681</accession>
<feature type="transmembrane region" description="Helical" evidence="7">
    <location>
        <begin position="7"/>
        <end position="22"/>
    </location>
</feature>